<evidence type="ECO:0000259" key="1">
    <source>
        <dbReference type="Pfam" id="PF12697"/>
    </source>
</evidence>
<dbReference type="GO" id="GO:0016787">
    <property type="term" value="F:hydrolase activity"/>
    <property type="evidence" value="ECO:0007669"/>
    <property type="project" value="UniProtKB-KW"/>
</dbReference>
<proteinExistence type="predicted"/>
<dbReference type="Proteomes" id="UP001500457">
    <property type="component" value="Unassembled WGS sequence"/>
</dbReference>
<dbReference type="EMBL" id="BAABHQ010000017">
    <property type="protein sequence ID" value="GAA4889594.1"/>
    <property type="molecule type" value="Genomic_DNA"/>
</dbReference>
<dbReference type="InterPro" id="IPR029058">
    <property type="entry name" value="AB_hydrolase_fold"/>
</dbReference>
<gene>
    <name evidence="2" type="ORF">GCM10023203_48550</name>
</gene>
<sequence>MPPTTHVLVHGAFANASHWGPVARALALAGHRAVAVDLPGHGLDARPDGMAGLSTPDDVAAVVGVVRAAREHGPVVLVGHSRGGMTVTAVANAVPELLDHVVYVSAWCCVDTGPSTYLTDTGPSALDRLAPSLMTADPAEVGELRVDLHTQDPTALDALQDALLADGTRAELLALLAAMDVREALAIDEDLVRVDPERWGPLPHTYVRLSEDRALSPALQDRFVREADAALPVPFAVVDVPTSHVGIQLHPARLVGVLTGLSP</sequence>
<keyword evidence="2" id="KW-0378">Hydrolase</keyword>
<evidence type="ECO:0000313" key="3">
    <source>
        <dbReference type="Proteomes" id="UP001500457"/>
    </source>
</evidence>
<feature type="domain" description="AB hydrolase-1" evidence="1">
    <location>
        <begin position="7"/>
        <end position="255"/>
    </location>
</feature>
<dbReference type="Gene3D" id="3.40.50.1820">
    <property type="entry name" value="alpha/beta hydrolase"/>
    <property type="match status" value="1"/>
</dbReference>
<name>A0ABP9EZI9_9PSEU</name>
<organism evidence="2 3">
    <name type="scientific">Actinomycetospora straminea</name>
    <dbReference type="NCBI Taxonomy" id="663607"/>
    <lineage>
        <taxon>Bacteria</taxon>
        <taxon>Bacillati</taxon>
        <taxon>Actinomycetota</taxon>
        <taxon>Actinomycetes</taxon>
        <taxon>Pseudonocardiales</taxon>
        <taxon>Pseudonocardiaceae</taxon>
        <taxon>Actinomycetospora</taxon>
    </lineage>
</organism>
<protein>
    <submittedName>
        <fullName evidence="2">Alpha/beta hydrolase</fullName>
    </submittedName>
</protein>
<evidence type="ECO:0000313" key="2">
    <source>
        <dbReference type="EMBL" id="GAA4889594.1"/>
    </source>
</evidence>
<dbReference type="PANTHER" id="PTHR37017:SF11">
    <property type="entry name" value="ESTERASE_LIPASE_THIOESTERASE DOMAIN-CONTAINING PROTEIN"/>
    <property type="match status" value="1"/>
</dbReference>
<reference evidence="3" key="1">
    <citation type="journal article" date="2019" name="Int. J. Syst. Evol. Microbiol.">
        <title>The Global Catalogue of Microorganisms (GCM) 10K type strain sequencing project: providing services to taxonomists for standard genome sequencing and annotation.</title>
        <authorList>
            <consortium name="The Broad Institute Genomics Platform"/>
            <consortium name="The Broad Institute Genome Sequencing Center for Infectious Disease"/>
            <person name="Wu L."/>
            <person name="Ma J."/>
        </authorList>
    </citation>
    <scope>NUCLEOTIDE SEQUENCE [LARGE SCALE GENOMIC DNA]</scope>
    <source>
        <strain evidence="3">JCM 17983</strain>
    </source>
</reference>
<keyword evidence="3" id="KW-1185">Reference proteome</keyword>
<dbReference type="InterPro" id="IPR052897">
    <property type="entry name" value="Sec-Metab_Biosynth_Hydrolase"/>
</dbReference>
<comment type="caution">
    <text evidence="2">The sequence shown here is derived from an EMBL/GenBank/DDBJ whole genome shotgun (WGS) entry which is preliminary data.</text>
</comment>
<dbReference type="InterPro" id="IPR000073">
    <property type="entry name" value="AB_hydrolase_1"/>
</dbReference>
<dbReference type="PANTHER" id="PTHR37017">
    <property type="entry name" value="AB HYDROLASE-1 DOMAIN-CONTAINING PROTEIN-RELATED"/>
    <property type="match status" value="1"/>
</dbReference>
<dbReference type="Pfam" id="PF12697">
    <property type="entry name" value="Abhydrolase_6"/>
    <property type="match status" value="1"/>
</dbReference>
<dbReference type="RefSeq" id="WP_274230442.1">
    <property type="nucleotide sequence ID" value="NZ_BAABHQ010000017.1"/>
</dbReference>
<accession>A0ABP9EZI9</accession>
<dbReference type="SUPFAM" id="SSF53474">
    <property type="entry name" value="alpha/beta-Hydrolases"/>
    <property type="match status" value="1"/>
</dbReference>